<reference evidence="3 4" key="1">
    <citation type="journal article" date="2013" name="BMC Genomics">
        <title>Reconstruction of the lipid metabolism for the microalga Monoraphidium neglectum from its genome sequence reveals characteristics suitable for biofuel production.</title>
        <authorList>
            <person name="Bogen C."/>
            <person name="Al-Dilaimi A."/>
            <person name="Albersmeier A."/>
            <person name="Wichmann J."/>
            <person name="Grundmann M."/>
            <person name="Rupp O."/>
            <person name="Lauersen K.J."/>
            <person name="Blifernez-Klassen O."/>
            <person name="Kalinowski J."/>
            <person name="Goesmann A."/>
            <person name="Mussgnug J.H."/>
            <person name="Kruse O."/>
        </authorList>
    </citation>
    <scope>NUCLEOTIDE SEQUENCE [LARGE SCALE GENOMIC DNA]</scope>
    <source>
        <strain evidence="3 4">SAG 48.87</strain>
    </source>
</reference>
<dbReference type="GO" id="GO:0016301">
    <property type="term" value="F:kinase activity"/>
    <property type="evidence" value="ECO:0007669"/>
    <property type="project" value="UniProtKB-KW"/>
</dbReference>
<dbReference type="OrthoDB" id="184182at2759"/>
<dbReference type="KEGG" id="mng:MNEG_11831"/>
<keyword evidence="3" id="KW-0456">Lyase</keyword>
<dbReference type="GeneID" id="25729133"/>
<keyword evidence="4" id="KW-1185">Reference proteome</keyword>
<dbReference type="EC" id="4.1.1.49" evidence="3"/>
<dbReference type="GO" id="GO:0005829">
    <property type="term" value="C:cytosol"/>
    <property type="evidence" value="ECO:0007669"/>
    <property type="project" value="TreeGrafter"/>
</dbReference>
<dbReference type="PANTHER" id="PTHR30031">
    <property type="entry name" value="PHOSPHOENOLPYRUVATE CARBOXYKINASE ATP"/>
    <property type="match status" value="1"/>
</dbReference>
<dbReference type="RefSeq" id="XP_013895149.1">
    <property type="nucleotide sequence ID" value="XM_014039695.1"/>
</dbReference>
<proteinExistence type="predicted"/>
<dbReference type="GO" id="GO:0004612">
    <property type="term" value="F:phosphoenolpyruvate carboxykinase (ATP) activity"/>
    <property type="evidence" value="ECO:0007669"/>
    <property type="project" value="UniProtKB-EC"/>
</dbReference>
<dbReference type="GO" id="GO:0006094">
    <property type="term" value="P:gluconeogenesis"/>
    <property type="evidence" value="ECO:0007669"/>
    <property type="project" value="UniProtKB-KW"/>
</dbReference>
<dbReference type="Gene3D" id="3.40.449.10">
    <property type="entry name" value="Phosphoenolpyruvate Carboxykinase, domain 1"/>
    <property type="match status" value="1"/>
</dbReference>
<dbReference type="EMBL" id="KK103147">
    <property type="protein sequence ID" value="KIY96129.1"/>
    <property type="molecule type" value="Genomic_DNA"/>
</dbReference>
<evidence type="ECO:0000256" key="1">
    <source>
        <dbReference type="ARBA" id="ARBA00022432"/>
    </source>
</evidence>
<dbReference type="SUPFAM" id="SSF68923">
    <property type="entry name" value="PEP carboxykinase N-terminal domain"/>
    <property type="match status" value="1"/>
</dbReference>
<evidence type="ECO:0000313" key="4">
    <source>
        <dbReference type="Proteomes" id="UP000054498"/>
    </source>
</evidence>
<dbReference type="Proteomes" id="UP000054498">
    <property type="component" value="Unassembled WGS sequence"/>
</dbReference>
<dbReference type="GO" id="GO:0005524">
    <property type="term" value="F:ATP binding"/>
    <property type="evidence" value="ECO:0007669"/>
    <property type="project" value="InterPro"/>
</dbReference>
<organism evidence="3 4">
    <name type="scientific">Monoraphidium neglectum</name>
    <dbReference type="NCBI Taxonomy" id="145388"/>
    <lineage>
        <taxon>Eukaryota</taxon>
        <taxon>Viridiplantae</taxon>
        <taxon>Chlorophyta</taxon>
        <taxon>core chlorophytes</taxon>
        <taxon>Chlorophyceae</taxon>
        <taxon>CS clade</taxon>
        <taxon>Sphaeropleales</taxon>
        <taxon>Selenastraceae</taxon>
        <taxon>Monoraphidium</taxon>
    </lineage>
</organism>
<gene>
    <name evidence="3" type="ORF">MNEG_11831</name>
</gene>
<sequence length="185" mass="20581">MMNVETSAAVDFQMHIPGLSPRRVYRNLAAPALYELALKHEPGTLITSTGALATVSGAKTGRSPRDKRVVREPGTEKDVWWAAQGSGSPNFEMDERSFMLNRETALGYLNSLPHVFVFDGYANWHAGSRIKVRVITERAYHALFMSNMLIRPTPAELDDFGEPEFVIFNAGAQRRLPLPPDPKSP</sequence>
<keyword evidence="3" id="KW-0670">Pyruvate</keyword>
<name>A0A0D2LXJ2_9CHLO</name>
<accession>A0A0D2LXJ2</accession>
<keyword evidence="3" id="KW-0808">Transferase</keyword>
<dbReference type="STRING" id="145388.A0A0D2LXJ2"/>
<dbReference type="PANTHER" id="PTHR30031:SF0">
    <property type="entry name" value="PHOSPHOENOLPYRUVATE CARBOXYKINASE (ATP)"/>
    <property type="match status" value="1"/>
</dbReference>
<dbReference type="InterPro" id="IPR001272">
    <property type="entry name" value="PEP_carboxykinase_ATP"/>
</dbReference>
<evidence type="ECO:0000256" key="2">
    <source>
        <dbReference type="ARBA" id="ARBA00022793"/>
    </source>
</evidence>
<dbReference type="AlphaFoldDB" id="A0A0D2LXJ2"/>
<dbReference type="Pfam" id="PF01293">
    <property type="entry name" value="PEPCK_ATP"/>
    <property type="match status" value="1"/>
</dbReference>
<keyword evidence="2" id="KW-0210">Decarboxylase</keyword>
<keyword evidence="1" id="KW-0312">Gluconeogenesis</keyword>
<keyword evidence="3" id="KW-0418">Kinase</keyword>
<evidence type="ECO:0000313" key="3">
    <source>
        <dbReference type="EMBL" id="KIY96129.1"/>
    </source>
</evidence>
<protein>
    <submittedName>
        <fullName evidence="3">Phosphoenolpyruvate carboxykinase (ATP)</fullName>
        <ecNumber evidence="3">4.1.1.49</ecNumber>
    </submittedName>
</protein>
<dbReference type="InterPro" id="IPR008210">
    <property type="entry name" value="PEP_carboxykinase_N"/>
</dbReference>